<dbReference type="GO" id="GO:0007059">
    <property type="term" value="P:chromosome segregation"/>
    <property type="evidence" value="ECO:0007669"/>
    <property type="project" value="UniProtKB-KW"/>
</dbReference>
<feature type="region of interest" description="Disordered" evidence="3">
    <location>
        <begin position="296"/>
        <end position="320"/>
    </location>
</feature>
<evidence type="ECO:0000256" key="3">
    <source>
        <dbReference type="SAM" id="MobiDB-lite"/>
    </source>
</evidence>
<evidence type="ECO:0000313" key="5">
    <source>
        <dbReference type="Proteomes" id="UP000594975"/>
    </source>
</evidence>
<sequence>MQAAPAPGAPGDLAAAAADPPEADEAAGGFSVTLENFAGPFEVLLNLIGQRRLDITEVALAEVTDEFIAYVRALRDTGLERALDEASEFLVVAATLLDLKAARLLPAGQVEDEEDIAMLEARDLLFARLLQYKAFKDVSGILAERFDAERSRFARTVPLEPELASALPELVFTASPQDLARLAERALTPRQEDPQEVGTDHLHGARVTVREEAEHLAARLRPGAALSFARLVADAEDLLVVVVRFLALLEMHRDRVVAFAQETPLGDLTVRWVGEDPTWSAARLAADDYQGAAAVAQSPAGAGTAAGARADAGAAEEARP</sequence>
<dbReference type="InterPro" id="IPR003768">
    <property type="entry name" value="ScpA"/>
</dbReference>
<organism evidence="4 5">
    <name type="scientific">Rothia kristinae</name>
    <dbReference type="NCBI Taxonomy" id="37923"/>
    <lineage>
        <taxon>Bacteria</taxon>
        <taxon>Bacillati</taxon>
        <taxon>Actinomycetota</taxon>
        <taxon>Actinomycetes</taxon>
        <taxon>Micrococcales</taxon>
        <taxon>Micrococcaceae</taxon>
        <taxon>Rothia</taxon>
    </lineage>
</organism>
<dbReference type="KEGG" id="rkr:I6G21_07645"/>
<proteinExistence type="predicted"/>
<name>A0A7T3CJI2_9MICC</name>
<protein>
    <recommendedName>
        <fullName evidence="2">Segregation and condensation protein A</fullName>
    </recommendedName>
</protein>
<evidence type="ECO:0000256" key="2">
    <source>
        <dbReference type="ARBA" id="ARBA00044777"/>
    </source>
</evidence>
<dbReference type="GeneID" id="61263257"/>
<dbReference type="Proteomes" id="UP000594975">
    <property type="component" value="Chromosome"/>
</dbReference>
<dbReference type="Pfam" id="PF02616">
    <property type="entry name" value="SMC_ScpA"/>
    <property type="match status" value="1"/>
</dbReference>
<keyword evidence="1" id="KW-0159">Chromosome partition</keyword>
<dbReference type="EMBL" id="CP065738">
    <property type="protein sequence ID" value="QPT54729.1"/>
    <property type="molecule type" value="Genomic_DNA"/>
</dbReference>
<accession>A0A7T3CJI2</accession>
<dbReference type="Gene3D" id="6.10.250.2410">
    <property type="match status" value="1"/>
</dbReference>
<gene>
    <name evidence="4" type="ORF">I6G21_07645</name>
</gene>
<evidence type="ECO:0000313" key="4">
    <source>
        <dbReference type="EMBL" id="QPT54729.1"/>
    </source>
</evidence>
<reference evidence="4 5" key="1">
    <citation type="submission" date="2020-12" db="EMBL/GenBank/DDBJ databases">
        <title>FDA dAtabase for Regulatory Grade micrObial Sequences (FDA-ARGOS): Supporting development and validation of Infectious Disease Dx tests.</title>
        <authorList>
            <person name="Sproer C."/>
            <person name="Gronow S."/>
            <person name="Severitt S."/>
            <person name="Schroder I."/>
            <person name="Tallon L."/>
            <person name="Sadzewicz L."/>
            <person name="Zhao X."/>
            <person name="Boylan J."/>
            <person name="Ott S."/>
            <person name="Bowen H."/>
            <person name="Vavikolanu K."/>
            <person name="Mehta A."/>
            <person name="Aluvathingal J."/>
            <person name="Nadendla S."/>
            <person name="Lowell S."/>
            <person name="Myers T."/>
            <person name="Yan Y."/>
            <person name="Sichtig H."/>
        </authorList>
    </citation>
    <scope>NUCLEOTIDE SEQUENCE [LARGE SCALE GENOMIC DNA]</scope>
    <source>
        <strain evidence="4 5">FDAARGOS_864</strain>
    </source>
</reference>
<dbReference type="PANTHER" id="PTHR33969">
    <property type="entry name" value="SEGREGATION AND CONDENSATION PROTEIN A"/>
    <property type="match status" value="1"/>
</dbReference>
<dbReference type="AlphaFoldDB" id="A0A7T3CJI2"/>
<evidence type="ECO:0000256" key="1">
    <source>
        <dbReference type="ARBA" id="ARBA00022829"/>
    </source>
</evidence>
<feature type="region of interest" description="Disordered" evidence="3">
    <location>
        <begin position="1"/>
        <end position="20"/>
    </location>
</feature>
<dbReference type="RefSeq" id="WP_081101652.1">
    <property type="nucleotide sequence ID" value="NZ_CP065738.1"/>
</dbReference>
<dbReference type="PANTHER" id="PTHR33969:SF2">
    <property type="entry name" value="SEGREGATION AND CONDENSATION PROTEIN A"/>
    <property type="match status" value="1"/>
</dbReference>